<gene>
    <name evidence="2" type="ORF">GWI33_014409</name>
</gene>
<dbReference type="Proteomes" id="UP000625711">
    <property type="component" value="Unassembled WGS sequence"/>
</dbReference>
<evidence type="ECO:0000256" key="1">
    <source>
        <dbReference type="SAM" id="MobiDB-lite"/>
    </source>
</evidence>
<organism evidence="2 3">
    <name type="scientific">Rhynchophorus ferrugineus</name>
    <name type="common">Red palm weevil</name>
    <name type="synonym">Curculio ferrugineus</name>
    <dbReference type="NCBI Taxonomy" id="354439"/>
    <lineage>
        <taxon>Eukaryota</taxon>
        <taxon>Metazoa</taxon>
        <taxon>Ecdysozoa</taxon>
        <taxon>Arthropoda</taxon>
        <taxon>Hexapoda</taxon>
        <taxon>Insecta</taxon>
        <taxon>Pterygota</taxon>
        <taxon>Neoptera</taxon>
        <taxon>Endopterygota</taxon>
        <taxon>Coleoptera</taxon>
        <taxon>Polyphaga</taxon>
        <taxon>Cucujiformia</taxon>
        <taxon>Curculionidae</taxon>
        <taxon>Dryophthorinae</taxon>
        <taxon>Rhynchophorus</taxon>
    </lineage>
</organism>
<dbReference type="EMBL" id="JAACXV010013673">
    <property type="protein sequence ID" value="KAF7272845.1"/>
    <property type="molecule type" value="Genomic_DNA"/>
</dbReference>
<reference evidence="2" key="1">
    <citation type="submission" date="2020-08" db="EMBL/GenBank/DDBJ databases">
        <title>Genome sequencing and assembly of the red palm weevil Rhynchophorus ferrugineus.</title>
        <authorList>
            <person name="Dias G.B."/>
            <person name="Bergman C.M."/>
            <person name="Manee M."/>
        </authorList>
    </citation>
    <scope>NUCLEOTIDE SEQUENCE</scope>
    <source>
        <strain evidence="2">AA-2017</strain>
        <tissue evidence="2">Whole larva</tissue>
    </source>
</reference>
<proteinExistence type="predicted"/>
<dbReference type="AlphaFoldDB" id="A0A834I7F7"/>
<evidence type="ECO:0000313" key="3">
    <source>
        <dbReference type="Proteomes" id="UP000625711"/>
    </source>
</evidence>
<keyword evidence="3" id="KW-1185">Reference proteome</keyword>
<feature type="compositionally biased region" description="Polar residues" evidence="1">
    <location>
        <begin position="55"/>
        <end position="66"/>
    </location>
</feature>
<feature type="region of interest" description="Disordered" evidence="1">
    <location>
        <begin position="55"/>
        <end position="80"/>
    </location>
</feature>
<evidence type="ECO:0000313" key="2">
    <source>
        <dbReference type="EMBL" id="KAF7272845.1"/>
    </source>
</evidence>
<sequence length="80" mass="8941">MEEHYRRIKDVHIGKGKETGAVLFSNDAIHYTRGAARPLECEECDGALADCQKSFGKSSGKLNRTGQDAEDQPYLSRRVQ</sequence>
<protein>
    <submittedName>
        <fullName evidence="2">Uncharacterized protein</fullName>
    </submittedName>
</protein>
<accession>A0A834I7F7</accession>
<comment type="caution">
    <text evidence="2">The sequence shown here is derived from an EMBL/GenBank/DDBJ whole genome shotgun (WGS) entry which is preliminary data.</text>
</comment>
<name>A0A834I7F7_RHYFE</name>